<feature type="region of interest" description="Disordered" evidence="1">
    <location>
        <begin position="36"/>
        <end position="66"/>
    </location>
</feature>
<protein>
    <submittedName>
        <fullName evidence="2">Uncharacterized protein</fullName>
    </submittedName>
</protein>
<name>A0AAW9R4P0_9GAMM</name>
<dbReference type="PROSITE" id="PS51257">
    <property type="entry name" value="PROKAR_LIPOPROTEIN"/>
    <property type="match status" value="1"/>
</dbReference>
<dbReference type="RefSeq" id="WP_354693467.1">
    <property type="nucleotide sequence ID" value="NZ_JAZHOG010000001.1"/>
</dbReference>
<dbReference type="EMBL" id="JAZHOG010000001">
    <property type="protein sequence ID" value="MEJ8566144.1"/>
    <property type="molecule type" value="Genomic_DNA"/>
</dbReference>
<comment type="caution">
    <text evidence="2">The sequence shown here is derived from an EMBL/GenBank/DDBJ whole genome shotgun (WGS) entry which is preliminary data.</text>
</comment>
<evidence type="ECO:0000313" key="2">
    <source>
        <dbReference type="EMBL" id="MEJ8566144.1"/>
    </source>
</evidence>
<evidence type="ECO:0000313" key="3">
    <source>
        <dbReference type="Proteomes" id="UP001359886"/>
    </source>
</evidence>
<evidence type="ECO:0000256" key="1">
    <source>
        <dbReference type="SAM" id="MobiDB-lite"/>
    </source>
</evidence>
<accession>A0AAW9R4P0</accession>
<sequence>MSFDCRAVFRSAGAWRALLALLVLIPVLVACGGGESEPAKSESVAQEPVAPPPAKPARTARDPELPDPTGLLAAHVDGAEIRWQVGASSRGPSRSMWEPLSPGVIRVVLHGENGTDSNAGPLQVEFRLNGLTADSRITYATVTRWPEGPNGAAVVSKPGWITLELDSVVKKGAALELAGRFSGRLPAPATGPETSGSRVLVEEGRFRVMVPRKPYR</sequence>
<keyword evidence="3" id="KW-1185">Reference proteome</keyword>
<dbReference type="Proteomes" id="UP001359886">
    <property type="component" value="Unassembled WGS sequence"/>
</dbReference>
<organism evidence="2 3">
    <name type="scientific">Elongatibacter sediminis</name>
    <dbReference type="NCBI Taxonomy" id="3119006"/>
    <lineage>
        <taxon>Bacteria</taxon>
        <taxon>Pseudomonadati</taxon>
        <taxon>Pseudomonadota</taxon>
        <taxon>Gammaproteobacteria</taxon>
        <taxon>Chromatiales</taxon>
        <taxon>Wenzhouxiangellaceae</taxon>
        <taxon>Elongatibacter</taxon>
    </lineage>
</organism>
<dbReference type="AlphaFoldDB" id="A0AAW9R4P0"/>
<gene>
    <name evidence="2" type="ORF">V3330_00795</name>
</gene>
<proteinExistence type="predicted"/>
<reference evidence="2 3" key="1">
    <citation type="submission" date="2024-02" db="EMBL/GenBank/DDBJ databases">
        <title>A novel Wenzhouxiangellaceae bacterium, isolated from coastal sediments.</title>
        <authorList>
            <person name="Du Z.-J."/>
            <person name="Ye Y.-Q."/>
            <person name="Zhang X.-Y."/>
        </authorList>
    </citation>
    <scope>NUCLEOTIDE SEQUENCE [LARGE SCALE GENOMIC DNA]</scope>
    <source>
        <strain evidence="2 3">CH-27</strain>
    </source>
</reference>